<evidence type="ECO:0000256" key="1">
    <source>
        <dbReference type="ARBA" id="ARBA00023157"/>
    </source>
</evidence>
<organism evidence="5 6">
    <name type="scientific">Ictalurus punctatus</name>
    <name type="common">Channel catfish</name>
    <name type="synonym">Silurus punctatus</name>
    <dbReference type="NCBI Taxonomy" id="7998"/>
    <lineage>
        <taxon>Eukaryota</taxon>
        <taxon>Metazoa</taxon>
        <taxon>Chordata</taxon>
        <taxon>Craniata</taxon>
        <taxon>Vertebrata</taxon>
        <taxon>Euteleostomi</taxon>
        <taxon>Actinopterygii</taxon>
        <taxon>Neopterygii</taxon>
        <taxon>Teleostei</taxon>
        <taxon>Ostariophysi</taxon>
        <taxon>Siluriformes</taxon>
        <taxon>Ictaluridae</taxon>
        <taxon>Ictalurus</taxon>
    </lineage>
</organism>
<reference evidence="5" key="1">
    <citation type="journal article" date="2016" name="Nat. Commun.">
        <title>The channel catfish genome sequence provides insights into the evolution of scale formation in teleosts.</title>
        <authorList>
            <person name="Liu Z."/>
            <person name="Liu S."/>
            <person name="Yao J."/>
            <person name="Bao L."/>
            <person name="Zhang J."/>
            <person name="Li Y."/>
            <person name="Jiang C."/>
            <person name="Sun L."/>
            <person name="Wang R."/>
            <person name="Zhang Y."/>
            <person name="Zhou T."/>
            <person name="Zeng Q."/>
            <person name="Fu Q."/>
            <person name="Gao S."/>
            <person name="Li N."/>
            <person name="Koren S."/>
            <person name="Jiang Y."/>
            <person name="Zimin A."/>
            <person name="Xu P."/>
            <person name="Phillippy A.M."/>
            <person name="Geng X."/>
            <person name="Song L."/>
            <person name="Sun F."/>
            <person name="Li C."/>
            <person name="Wang X."/>
            <person name="Chen A."/>
            <person name="Jin Y."/>
            <person name="Yuan Z."/>
            <person name="Yang Y."/>
            <person name="Tan S."/>
            <person name="Peatman E."/>
            <person name="Lu J."/>
            <person name="Qin Z."/>
            <person name="Dunham R."/>
            <person name="Li Z."/>
            <person name="Sonstegard T."/>
            <person name="Feng J."/>
            <person name="Danzmann R.G."/>
            <person name="Schroeder S."/>
            <person name="Scheffler B."/>
            <person name="Duke M.V."/>
            <person name="Ballard L."/>
            <person name="Kucuktas H."/>
            <person name="Kaltenboeck L."/>
            <person name="Liu H."/>
            <person name="Armbruster J."/>
            <person name="Xie Y."/>
            <person name="Kirby M.L."/>
            <person name="Tian Y."/>
            <person name="Flanagan M.E."/>
            <person name="Mu W."/>
            <person name="Waldbieser G.C."/>
        </authorList>
    </citation>
    <scope>NUCLEOTIDE SEQUENCE [LARGE SCALE GENOMIC DNA]</scope>
    <source>
        <strain evidence="5">SDA103</strain>
    </source>
</reference>
<sequence length="291" mass="32228">MLVRRKSAWSVEMLAVLVVLVALVPTWSDGLLVTKCDLKSQLEAALSNLQVENAADIIAKLACTVENISGFNTSLVNNIDQFDPGTLFVYDDDYPSEMGESNTASKDYVFHESMQGTEEPFIPLDVVSEDKFIPGQNKVQPEEWFVPVDAQARKRREAPSNDERDGSGEGSWVIPVEEQARKRREAPSNDERDGSGEGSWVIPVDAQARKRREAPSEQTLLYGIFQLSDVTCNSGSSYSLDLCQLNCSALTDDDITDDIACLMGLGEKMVRMMFLQECLSVEPSDYFAECG</sequence>
<dbReference type="Pfam" id="PF00062">
    <property type="entry name" value="Lys"/>
    <property type="match status" value="1"/>
</dbReference>
<feature type="signal peptide" evidence="3">
    <location>
        <begin position="1"/>
        <end position="28"/>
    </location>
</feature>
<dbReference type="SUPFAM" id="SSF53955">
    <property type="entry name" value="Lysozyme-like"/>
    <property type="match status" value="1"/>
</dbReference>
<dbReference type="InterPro" id="IPR019799">
    <property type="entry name" value="Glyco_hydro_22_CS"/>
</dbReference>
<feature type="region of interest" description="Disordered" evidence="2">
    <location>
        <begin position="151"/>
        <end position="211"/>
    </location>
</feature>
<gene>
    <name evidence="6" type="primary">LOC128629222</name>
</gene>
<name>A0A9F7QSS2_ICTPU</name>
<keyword evidence="3" id="KW-0732">Signal</keyword>
<dbReference type="Proteomes" id="UP000221080">
    <property type="component" value="Chromosome 26"/>
</dbReference>
<evidence type="ECO:0000313" key="5">
    <source>
        <dbReference type="Proteomes" id="UP000221080"/>
    </source>
</evidence>
<evidence type="ECO:0000313" key="6">
    <source>
        <dbReference type="RefSeq" id="XP_053532220.1"/>
    </source>
</evidence>
<evidence type="ECO:0000256" key="3">
    <source>
        <dbReference type="SAM" id="SignalP"/>
    </source>
</evidence>
<proteinExistence type="predicted"/>
<dbReference type="InterPro" id="IPR023346">
    <property type="entry name" value="Lysozyme-like_dom_sf"/>
</dbReference>
<dbReference type="OrthoDB" id="17373at2759"/>
<keyword evidence="5" id="KW-1185">Reference proteome</keyword>
<protein>
    <submittedName>
        <fullName evidence="6">Uncharacterized protein LOC128629222</fullName>
    </submittedName>
</protein>
<feature type="domain" description="Glycosyl hydrolases family 22 (GH22)" evidence="4">
    <location>
        <begin position="243"/>
        <end position="261"/>
    </location>
</feature>
<dbReference type="GeneID" id="128629222"/>
<dbReference type="KEGG" id="ipu:128629222"/>
<evidence type="ECO:0000259" key="4">
    <source>
        <dbReference type="PROSITE" id="PS00128"/>
    </source>
</evidence>
<dbReference type="PANTHER" id="PTHR11407">
    <property type="entry name" value="LYSOZYME C"/>
    <property type="match status" value="1"/>
</dbReference>
<feature type="compositionally biased region" description="Basic and acidic residues" evidence="2">
    <location>
        <begin position="185"/>
        <end position="195"/>
    </location>
</feature>
<dbReference type="AlphaFoldDB" id="A0A9F7QSS2"/>
<feature type="compositionally biased region" description="Basic and acidic residues" evidence="2">
    <location>
        <begin position="157"/>
        <end position="167"/>
    </location>
</feature>
<reference evidence="6" key="2">
    <citation type="submission" date="2025-08" db="UniProtKB">
        <authorList>
            <consortium name="RefSeq"/>
        </authorList>
    </citation>
    <scope>IDENTIFICATION</scope>
    <source>
        <tissue evidence="6">Blood</tissue>
    </source>
</reference>
<dbReference type="InterPro" id="IPR001916">
    <property type="entry name" value="Glyco_hydro_22"/>
</dbReference>
<dbReference type="RefSeq" id="XP_053532220.1">
    <property type="nucleotide sequence ID" value="XM_053676245.1"/>
</dbReference>
<keyword evidence="1" id="KW-1015">Disulfide bond</keyword>
<dbReference type="PROSITE" id="PS00128">
    <property type="entry name" value="GLYCOSYL_HYDROL_F22_1"/>
    <property type="match status" value="1"/>
</dbReference>
<evidence type="ECO:0000256" key="2">
    <source>
        <dbReference type="SAM" id="MobiDB-lite"/>
    </source>
</evidence>
<dbReference type="GO" id="GO:0003796">
    <property type="term" value="F:lysozyme activity"/>
    <property type="evidence" value="ECO:0007669"/>
    <property type="project" value="TreeGrafter"/>
</dbReference>
<accession>A0A9F7QSS2</accession>
<feature type="chain" id="PRO_5039887498" evidence="3">
    <location>
        <begin position="29"/>
        <end position="291"/>
    </location>
</feature>
<dbReference type="Gene3D" id="1.10.530.10">
    <property type="match status" value="1"/>
</dbReference>
<dbReference type="PANTHER" id="PTHR11407:SF69">
    <property type="entry name" value="LYSOZYME C, MILK ISOZYME"/>
    <property type="match status" value="1"/>
</dbReference>